<evidence type="ECO:0000313" key="1">
    <source>
        <dbReference type="EMBL" id="ATA67556.1"/>
    </source>
</evidence>
<dbReference type="AlphaFoldDB" id="A0A250E771"/>
<accession>A0A250E771</accession>
<name>A0A250E771_9FLAO</name>
<organism evidence="1 2">
    <name type="scientific">Capnocytophaga cynodegmi</name>
    <dbReference type="NCBI Taxonomy" id="28189"/>
    <lineage>
        <taxon>Bacteria</taxon>
        <taxon>Pseudomonadati</taxon>
        <taxon>Bacteroidota</taxon>
        <taxon>Flavobacteriia</taxon>
        <taxon>Flavobacteriales</taxon>
        <taxon>Flavobacteriaceae</taxon>
        <taxon>Capnocytophaga</taxon>
    </lineage>
</organism>
<dbReference type="KEGG" id="ccyn:CGC48_02265"/>
<reference evidence="1 2" key="1">
    <citation type="journal article" date="2017" name="Genome Announc.">
        <title>Twelve Complete Reference Genomes of Clinical Isolates in the Capnocytophaga Genus.</title>
        <authorList>
            <person name="Villarma A."/>
            <person name="Gulvik C.A."/>
            <person name="Rowe L.A."/>
            <person name="Sheth M."/>
            <person name="Juieng P."/>
            <person name="Nicholson A.C."/>
            <person name="Loparev V.N."/>
            <person name="McQuiston J.R."/>
        </authorList>
    </citation>
    <scope>NUCLEOTIDE SEQUENCE [LARGE SCALE GENOMIC DNA]</scope>
    <source>
        <strain evidence="1 2">G7591</strain>
    </source>
</reference>
<gene>
    <name evidence="1" type="ORF">CGC48_02265</name>
</gene>
<dbReference type="EMBL" id="CP022378">
    <property type="protein sequence ID" value="ATA67556.1"/>
    <property type="molecule type" value="Genomic_DNA"/>
</dbReference>
<protein>
    <submittedName>
        <fullName evidence="1">Uncharacterized protein</fullName>
    </submittedName>
</protein>
<dbReference type="RefSeq" id="WP_098028305.1">
    <property type="nucleotide sequence ID" value="NZ_CP022378.1"/>
</dbReference>
<proteinExistence type="predicted"/>
<evidence type="ECO:0000313" key="2">
    <source>
        <dbReference type="Proteomes" id="UP000242855"/>
    </source>
</evidence>
<dbReference type="Proteomes" id="UP000242855">
    <property type="component" value="Chromosome"/>
</dbReference>
<dbReference type="GeneID" id="96780618"/>
<sequence>MVICITPDNGEDFISNKEDDGKNEKFYAQLPAKTILKNYIKRILFIPQSTKVKILAVQGDCVQLETLENLVKITDEQQKYQQRWYVDFVLRVIGEEKFRVDTHFSKEKKIYWVDKDNFKGVSIKKGDEIQLPNTISEVFLNFLPTI</sequence>